<feature type="domain" description="Endonuclease/exonuclease/phosphatase" evidence="1">
    <location>
        <begin position="48"/>
        <end position="270"/>
    </location>
</feature>
<dbReference type="InterPro" id="IPR005135">
    <property type="entry name" value="Endo/exonuclease/phosphatase"/>
</dbReference>
<dbReference type="PANTHER" id="PTHR35218:SF9">
    <property type="entry name" value="ENDONUCLEASE_EXONUCLEASE_PHOSPHATASE DOMAIN-CONTAINING PROTEIN"/>
    <property type="match status" value="1"/>
</dbReference>
<dbReference type="PANTHER" id="PTHR35218">
    <property type="entry name" value="RNASE H DOMAIN-CONTAINING PROTEIN"/>
    <property type="match status" value="1"/>
</dbReference>
<gene>
    <name evidence="2" type="ORF">CRG98_032801</name>
</gene>
<evidence type="ECO:0000313" key="2">
    <source>
        <dbReference type="EMBL" id="PKI46804.1"/>
    </source>
</evidence>
<dbReference type="EMBL" id="PGOL01002574">
    <property type="protein sequence ID" value="PKI46804.1"/>
    <property type="molecule type" value="Genomic_DNA"/>
</dbReference>
<dbReference type="Gene3D" id="3.60.10.10">
    <property type="entry name" value="Endonuclease/exonuclease/phosphatase"/>
    <property type="match status" value="1"/>
</dbReference>
<dbReference type="STRING" id="22663.A0A2I0IS47"/>
<protein>
    <recommendedName>
        <fullName evidence="1">Endonuclease/exonuclease/phosphatase domain-containing protein</fullName>
    </recommendedName>
</protein>
<accession>A0A2I0IS47</accession>
<dbReference type="InterPro" id="IPR036691">
    <property type="entry name" value="Endo/exonu/phosph_ase_sf"/>
</dbReference>
<sequence length="328" mass="37543">MHQGEVETLQVTPVIDDMHAFPYTPMGMNTDPTTNMSDPSEYHMNLLVWNCRGAANANFRRSLGDLISTNHPDIVVLTETRLSGDRATQTASQFPFDGFFSTETRGLFGGIWIMWRTDHVQLDISSSTEHKVHVVARVNHPNSSSWHLYAIYASPCPREREILWHNLCNVAESVNTPWVVLEDFNEVASSIEKFGGQAVNVNRVLAFNAMLDRCSLTDLGYTGPRFTWTNLRSSSSLIMERLDRVVANLSWHLLFLEAMVQYLPRTHSDHRPILLKLNPTMSTMNRPFRFESIWLSHIGFKNLVRNSWEQADFDHSKAIPLFKKNAQH</sequence>
<dbReference type="SUPFAM" id="SSF56219">
    <property type="entry name" value="DNase I-like"/>
    <property type="match status" value="1"/>
</dbReference>
<dbReference type="Proteomes" id="UP000233551">
    <property type="component" value="Unassembled WGS sequence"/>
</dbReference>
<keyword evidence="3" id="KW-1185">Reference proteome</keyword>
<evidence type="ECO:0000259" key="1">
    <source>
        <dbReference type="Pfam" id="PF03372"/>
    </source>
</evidence>
<reference evidence="2 3" key="1">
    <citation type="submission" date="2017-11" db="EMBL/GenBank/DDBJ databases">
        <title>De-novo sequencing of pomegranate (Punica granatum L.) genome.</title>
        <authorList>
            <person name="Akparov Z."/>
            <person name="Amiraslanov A."/>
            <person name="Hajiyeva S."/>
            <person name="Abbasov M."/>
            <person name="Kaur K."/>
            <person name="Hamwieh A."/>
            <person name="Solovyev V."/>
            <person name="Salamov A."/>
            <person name="Braich B."/>
            <person name="Kosarev P."/>
            <person name="Mahmoud A."/>
            <person name="Hajiyev E."/>
            <person name="Babayeva S."/>
            <person name="Izzatullayeva V."/>
            <person name="Mammadov A."/>
            <person name="Mammadov A."/>
            <person name="Sharifova S."/>
            <person name="Ojaghi J."/>
            <person name="Eynullazada K."/>
            <person name="Bayramov B."/>
            <person name="Abdulazimova A."/>
            <person name="Shahmuradov I."/>
        </authorList>
    </citation>
    <scope>NUCLEOTIDE SEQUENCE [LARGE SCALE GENOMIC DNA]</scope>
    <source>
        <strain evidence="3">cv. AG2017</strain>
        <tissue evidence="2">Leaf</tissue>
    </source>
</reference>
<evidence type="ECO:0000313" key="3">
    <source>
        <dbReference type="Proteomes" id="UP000233551"/>
    </source>
</evidence>
<dbReference type="AlphaFoldDB" id="A0A2I0IS47"/>
<name>A0A2I0IS47_PUNGR</name>
<comment type="caution">
    <text evidence="2">The sequence shown here is derived from an EMBL/GenBank/DDBJ whole genome shotgun (WGS) entry which is preliminary data.</text>
</comment>
<dbReference type="Pfam" id="PF03372">
    <property type="entry name" value="Exo_endo_phos"/>
    <property type="match status" value="1"/>
</dbReference>
<organism evidence="2 3">
    <name type="scientific">Punica granatum</name>
    <name type="common">Pomegranate</name>
    <dbReference type="NCBI Taxonomy" id="22663"/>
    <lineage>
        <taxon>Eukaryota</taxon>
        <taxon>Viridiplantae</taxon>
        <taxon>Streptophyta</taxon>
        <taxon>Embryophyta</taxon>
        <taxon>Tracheophyta</taxon>
        <taxon>Spermatophyta</taxon>
        <taxon>Magnoliopsida</taxon>
        <taxon>eudicotyledons</taxon>
        <taxon>Gunneridae</taxon>
        <taxon>Pentapetalae</taxon>
        <taxon>rosids</taxon>
        <taxon>malvids</taxon>
        <taxon>Myrtales</taxon>
        <taxon>Lythraceae</taxon>
        <taxon>Punica</taxon>
    </lineage>
</organism>
<proteinExistence type="predicted"/>
<dbReference type="GO" id="GO:0003824">
    <property type="term" value="F:catalytic activity"/>
    <property type="evidence" value="ECO:0007669"/>
    <property type="project" value="InterPro"/>
</dbReference>